<evidence type="ECO:0000313" key="2">
    <source>
        <dbReference type="EMBL" id="THD76571.1"/>
    </source>
</evidence>
<name>A0A4S3MCL6_9RHOB</name>
<feature type="transmembrane region" description="Helical" evidence="1">
    <location>
        <begin position="56"/>
        <end position="77"/>
    </location>
</feature>
<comment type="caution">
    <text evidence="2">The sequence shown here is derived from an EMBL/GenBank/DDBJ whole genome shotgun (WGS) entry which is preliminary data.</text>
</comment>
<accession>A0A4S3MCL6</accession>
<dbReference type="OrthoDB" id="9801651at2"/>
<proteinExistence type="predicted"/>
<gene>
    <name evidence="2" type="ORF">E7681_01645</name>
</gene>
<organism evidence="2 3">
    <name type="scientific">Thalassobius vesicularis</name>
    <dbReference type="NCBI Taxonomy" id="1294297"/>
    <lineage>
        <taxon>Bacteria</taxon>
        <taxon>Pseudomonadati</taxon>
        <taxon>Pseudomonadota</taxon>
        <taxon>Alphaproteobacteria</taxon>
        <taxon>Rhodobacterales</taxon>
        <taxon>Roseobacteraceae</taxon>
        <taxon>Thalassovita</taxon>
    </lineage>
</organism>
<sequence length="154" mass="16932">MTHCPFHAGPICSLCCTLDSSCRDSCKPHGRLDAMLVSTIRSTLPQRIADALMSRLSIFLISTAIPASVFGMVLLFIRAHEGAENFDAVLTVILASVLVVIDIIAWTLILATENQKQARDEADRQTQRLLREVRVTNGPMRSARSGAARNIWRG</sequence>
<dbReference type="EMBL" id="SSMD01000001">
    <property type="protein sequence ID" value="THD76571.1"/>
    <property type="molecule type" value="Genomic_DNA"/>
</dbReference>
<keyword evidence="1" id="KW-1133">Transmembrane helix</keyword>
<keyword evidence="1" id="KW-0472">Membrane</keyword>
<evidence type="ECO:0000256" key="1">
    <source>
        <dbReference type="SAM" id="Phobius"/>
    </source>
</evidence>
<protein>
    <submittedName>
        <fullName evidence="2">Uncharacterized protein</fullName>
    </submittedName>
</protein>
<evidence type="ECO:0000313" key="3">
    <source>
        <dbReference type="Proteomes" id="UP000306113"/>
    </source>
</evidence>
<dbReference type="AlphaFoldDB" id="A0A4S3MCL6"/>
<keyword evidence="3" id="KW-1185">Reference proteome</keyword>
<dbReference type="Proteomes" id="UP000306113">
    <property type="component" value="Unassembled WGS sequence"/>
</dbReference>
<keyword evidence="1" id="KW-0812">Transmembrane</keyword>
<reference evidence="2 3" key="1">
    <citation type="submission" date="2019-04" db="EMBL/GenBank/DDBJ databases">
        <title>Draft genome sequence of Youngimonas vesicularis.</title>
        <authorList>
            <person name="Hameed A."/>
        </authorList>
    </citation>
    <scope>NUCLEOTIDE SEQUENCE [LARGE SCALE GENOMIC DNA]</scope>
    <source>
        <strain evidence="2 3">CC-AMW-E</strain>
    </source>
</reference>
<feature type="transmembrane region" description="Helical" evidence="1">
    <location>
        <begin position="89"/>
        <end position="111"/>
    </location>
</feature>